<comment type="caution">
    <text evidence="11">Lacks conserved residue(s) required for the propagation of feature annotation.</text>
</comment>
<name>A0A5J5A5T0_9ASTE</name>
<dbReference type="FunFam" id="1.20.5.110:FF:000011">
    <property type="entry name" value="B-cell receptor-associated protein 29"/>
    <property type="match status" value="1"/>
</dbReference>
<keyword evidence="15" id="KW-1185">Reference proteome</keyword>
<keyword evidence="5" id="KW-0053">Apoptosis</keyword>
<keyword evidence="3 11" id="KW-0813">Transport</keyword>
<keyword evidence="10 11" id="KW-0472">Membrane</keyword>
<feature type="coiled-coil region" evidence="12">
    <location>
        <begin position="139"/>
        <end position="180"/>
    </location>
</feature>
<keyword evidence="6 11" id="KW-0256">Endoplasmic reticulum</keyword>
<evidence type="ECO:0000256" key="8">
    <source>
        <dbReference type="ARBA" id="ARBA00022989"/>
    </source>
</evidence>
<evidence type="ECO:0000256" key="10">
    <source>
        <dbReference type="ARBA" id="ARBA00023136"/>
    </source>
</evidence>
<dbReference type="PANTHER" id="PTHR12701">
    <property type="entry name" value="BCR-ASSOCIATED PROTEIN, BAP"/>
    <property type="match status" value="1"/>
</dbReference>
<comment type="similarity">
    <text evidence="2 11">Belongs to the BCAP29/BCAP31 family.</text>
</comment>
<dbReference type="PANTHER" id="PTHR12701:SF44">
    <property type="entry name" value="ENDOPLASMIC RETICULUM TRANSMEMBRANE PROTEIN"/>
    <property type="match status" value="1"/>
</dbReference>
<evidence type="ECO:0000256" key="11">
    <source>
        <dbReference type="RuleBase" id="RU367026"/>
    </source>
</evidence>
<comment type="function">
    <text evidence="11">May play a role in anterograde transport of membrane proteins from the endoplasmic reticulum to the Golgi.</text>
</comment>
<dbReference type="GO" id="GO:0006886">
    <property type="term" value="P:intracellular protein transport"/>
    <property type="evidence" value="ECO:0007669"/>
    <property type="project" value="UniProtKB-UniRule"/>
</dbReference>
<keyword evidence="11" id="KW-0931">ER-Golgi transport</keyword>
<evidence type="ECO:0000256" key="7">
    <source>
        <dbReference type="ARBA" id="ARBA00022927"/>
    </source>
</evidence>
<dbReference type="GO" id="GO:0070973">
    <property type="term" value="P:protein localization to endoplasmic reticulum exit site"/>
    <property type="evidence" value="ECO:0007669"/>
    <property type="project" value="UniProtKB-UniRule"/>
</dbReference>
<gene>
    <name evidence="14" type="ORF">F0562_011120</name>
</gene>
<evidence type="ECO:0000256" key="5">
    <source>
        <dbReference type="ARBA" id="ARBA00022703"/>
    </source>
</evidence>
<reference evidence="14 15" key="1">
    <citation type="submission" date="2019-09" db="EMBL/GenBank/DDBJ databases">
        <title>A chromosome-level genome assembly of the Chinese tupelo Nyssa sinensis.</title>
        <authorList>
            <person name="Yang X."/>
            <person name="Kang M."/>
            <person name="Yang Y."/>
            <person name="Xiong H."/>
            <person name="Wang M."/>
            <person name="Zhang Z."/>
            <person name="Wang Z."/>
            <person name="Wu H."/>
            <person name="Ma T."/>
            <person name="Liu J."/>
            <person name="Xi Z."/>
        </authorList>
    </citation>
    <scope>NUCLEOTIDE SEQUENCE [LARGE SCALE GENOMIC DNA]</scope>
    <source>
        <strain evidence="14">J267</strain>
        <tissue evidence="14">Leaf</tissue>
    </source>
</reference>
<evidence type="ECO:0000256" key="9">
    <source>
        <dbReference type="ARBA" id="ARBA00023054"/>
    </source>
</evidence>
<feature type="transmembrane region" description="Helical" evidence="11">
    <location>
        <begin position="85"/>
        <end position="105"/>
    </location>
</feature>
<dbReference type="InterPro" id="IPR008417">
    <property type="entry name" value="BAP29/BAP31"/>
</dbReference>
<dbReference type="OrthoDB" id="1275771at2759"/>
<keyword evidence="4 11" id="KW-0812">Transmembrane</keyword>
<protein>
    <recommendedName>
        <fullName evidence="11">Endoplasmic reticulum transmembrane protein</fullName>
    </recommendedName>
</protein>
<sequence length="284" mass="32799">MIQLLFTVILVEFTMLLILFFETPVREFAMTALDGAKQSRGPVMVKTVEGAVLLWMISSFYRILKIRFRSVDVGSMNPMDQIITADRMLEASLAGFLLFLSMVIGRLHQIIRECSLLMKIIMVEEKQLAESKFYMVEHLNTSRKEIAILKAKIEKLEFECKTKANEAKAAEANALALKKKYEEFRLHYERLLEYNQILQSQLLTIDQGFLNDNQKAGWPNLKYNIMSSGLLKFPWEIQTSNNNRGKPGSENEAQLQTTNQSNRCQFSGSRVISLPRHRRPIYQH</sequence>
<feature type="transmembrane region" description="Helical" evidence="11">
    <location>
        <begin position="5"/>
        <end position="23"/>
    </location>
</feature>
<feature type="region of interest" description="Disordered" evidence="13">
    <location>
        <begin position="240"/>
        <end position="261"/>
    </location>
</feature>
<dbReference type="EMBL" id="CM018047">
    <property type="protein sequence ID" value="KAA8524697.1"/>
    <property type="molecule type" value="Genomic_DNA"/>
</dbReference>
<dbReference type="GO" id="GO:0005789">
    <property type="term" value="C:endoplasmic reticulum membrane"/>
    <property type="evidence" value="ECO:0007669"/>
    <property type="project" value="UniProtKB-SubCell"/>
</dbReference>
<feature type="compositionally biased region" description="Polar residues" evidence="13">
    <location>
        <begin position="251"/>
        <end position="261"/>
    </location>
</feature>
<proteinExistence type="inferred from homology"/>
<evidence type="ECO:0000256" key="13">
    <source>
        <dbReference type="SAM" id="MobiDB-lite"/>
    </source>
</evidence>
<evidence type="ECO:0000256" key="4">
    <source>
        <dbReference type="ARBA" id="ARBA00022692"/>
    </source>
</evidence>
<organism evidence="14 15">
    <name type="scientific">Nyssa sinensis</name>
    <dbReference type="NCBI Taxonomy" id="561372"/>
    <lineage>
        <taxon>Eukaryota</taxon>
        <taxon>Viridiplantae</taxon>
        <taxon>Streptophyta</taxon>
        <taxon>Embryophyta</taxon>
        <taxon>Tracheophyta</taxon>
        <taxon>Spermatophyta</taxon>
        <taxon>Magnoliopsida</taxon>
        <taxon>eudicotyledons</taxon>
        <taxon>Gunneridae</taxon>
        <taxon>Pentapetalae</taxon>
        <taxon>asterids</taxon>
        <taxon>Cornales</taxon>
        <taxon>Nyssaceae</taxon>
        <taxon>Nyssa</taxon>
    </lineage>
</organism>
<keyword evidence="9 12" id="KW-0175">Coiled coil</keyword>
<keyword evidence="8 11" id="KW-1133">Transmembrane helix</keyword>
<dbReference type="Gene3D" id="1.20.5.110">
    <property type="match status" value="1"/>
</dbReference>
<evidence type="ECO:0000256" key="6">
    <source>
        <dbReference type="ARBA" id="ARBA00022824"/>
    </source>
</evidence>
<comment type="subcellular location">
    <subcellularLocation>
        <location evidence="1 11">Endoplasmic reticulum membrane</location>
        <topology evidence="1 11">Multi-pass membrane protein</topology>
    </subcellularLocation>
</comment>
<evidence type="ECO:0000313" key="14">
    <source>
        <dbReference type="EMBL" id="KAA8524697.1"/>
    </source>
</evidence>
<evidence type="ECO:0000313" key="15">
    <source>
        <dbReference type="Proteomes" id="UP000325577"/>
    </source>
</evidence>
<evidence type="ECO:0000256" key="3">
    <source>
        <dbReference type="ARBA" id="ARBA00022448"/>
    </source>
</evidence>
<dbReference type="GO" id="GO:0006888">
    <property type="term" value="P:endoplasmic reticulum to Golgi vesicle-mediated transport"/>
    <property type="evidence" value="ECO:0007669"/>
    <property type="project" value="UniProtKB-UniRule"/>
</dbReference>
<evidence type="ECO:0000256" key="1">
    <source>
        <dbReference type="ARBA" id="ARBA00004477"/>
    </source>
</evidence>
<keyword evidence="7 11" id="KW-0653">Protein transport</keyword>
<accession>A0A5J5A5T0</accession>
<evidence type="ECO:0000256" key="2">
    <source>
        <dbReference type="ARBA" id="ARBA00007956"/>
    </source>
</evidence>
<dbReference type="AlphaFoldDB" id="A0A5J5A5T0"/>
<dbReference type="Proteomes" id="UP000325577">
    <property type="component" value="Linkage Group LG4"/>
</dbReference>
<evidence type="ECO:0000256" key="12">
    <source>
        <dbReference type="SAM" id="Coils"/>
    </source>
</evidence>